<gene>
    <name evidence="1" type="ORF">SAMN05216231_1453</name>
</gene>
<keyword evidence="2" id="KW-1185">Reference proteome</keyword>
<organism evidence="1 2">
    <name type="scientific">Virgibacillus salinus</name>
    <dbReference type="NCBI Taxonomy" id="553311"/>
    <lineage>
        <taxon>Bacteria</taxon>
        <taxon>Bacillati</taxon>
        <taxon>Bacillota</taxon>
        <taxon>Bacilli</taxon>
        <taxon>Bacillales</taxon>
        <taxon>Bacillaceae</taxon>
        <taxon>Virgibacillus</taxon>
    </lineage>
</organism>
<evidence type="ECO:0000313" key="2">
    <source>
        <dbReference type="Proteomes" id="UP000199444"/>
    </source>
</evidence>
<dbReference type="Pfam" id="PF14042">
    <property type="entry name" value="DUF4247"/>
    <property type="match status" value="1"/>
</dbReference>
<dbReference type="STRING" id="553311.SAMN05216231_1453"/>
<dbReference type="InterPro" id="IPR025341">
    <property type="entry name" value="DUF4247"/>
</dbReference>
<dbReference type="PROSITE" id="PS51257">
    <property type="entry name" value="PROKAR_LIPOPROTEIN"/>
    <property type="match status" value="1"/>
</dbReference>
<dbReference type="AlphaFoldDB" id="A0A1H1ATT1"/>
<proteinExistence type="predicted"/>
<evidence type="ECO:0000313" key="1">
    <source>
        <dbReference type="EMBL" id="SDQ43113.1"/>
    </source>
</evidence>
<evidence type="ECO:0008006" key="3">
    <source>
        <dbReference type="Google" id="ProtNLM"/>
    </source>
</evidence>
<accession>A0A1H1ATT1</accession>
<protein>
    <recommendedName>
        <fullName evidence="3">DUF4247 domain-containing protein</fullName>
    </recommendedName>
</protein>
<dbReference type="Proteomes" id="UP000199444">
    <property type="component" value="Unassembled WGS sequence"/>
</dbReference>
<reference evidence="1 2" key="1">
    <citation type="submission" date="2016-10" db="EMBL/GenBank/DDBJ databases">
        <authorList>
            <person name="de Groot N.N."/>
        </authorList>
    </citation>
    <scope>NUCLEOTIDE SEQUENCE [LARGE SCALE GENOMIC DNA]</scope>
    <source>
        <strain evidence="1 2">CGMCC 1.10449</strain>
    </source>
</reference>
<dbReference type="EMBL" id="FNKD01000002">
    <property type="protein sequence ID" value="SDQ43113.1"/>
    <property type="molecule type" value="Genomic_DNA"/>
</dbReference>
<sequence>MLKKWLIFTGLILIMLIMTSCAQLGPFSDRGMQEEVIITKDDVPQEPDKESIVNELNSNKDNEIDDLIEANFPLMDVISNESNKAEIYATNQFDLTELSSVLTSAKKPKNESEVKDNQQILIYDDSFVTLKESEDDKDVLLLEVASDEFVRQNYSPSFLSTFFAMSLLNNTFGSNNWGCRSGNCYGGYTGKGYYPNGTPNRGGSIFRGGGPGSGK</sequence>
<name>A0A1H1ATT1_9BACI</name>